<dbReference type="EC" id="3.6.4.13" evidence="6"/>
<dbReference type="Pfam" id="PF00270">
    <property type="entry name" value="DEAD"/>
    <property type="match status" value="1"/>
</dbReference>
<dbReference type="SMART" id="SM00490">
    <property type="entry name" value="HELICc"/>
    <property type="match status" value="1"/>
</dbReference>
<protein>
    <recommendedName>
        <fullName evidence="6">ATP-dependent RNA helicase</fullName>
        <ecNumber evidence="6">3.6.4.13</ecNumber>
    </recommendedName>
</protein>
<feature type="region of interest" description="Disordered" evidence="7">
    <location>
        <begin position="604"/>
        <end position="636"/>
    </location>
</feature>
<dbReference type="InterPro" id="IPR011545">
    <property type="entry name" value="DEAD/DEAH_box_helicase_dom"/>
</dbReference>
<dbReference type="Pfam" id="PF00271">
    <property type="entry name" value="Helicase_C"/>
    <property type="match status" value="1"/>
</dbReference>
<feature type="region of interest" description="Disordered" evidence="7">
    <location>
        <begin position="444"/>
        <end position="472"/>
    </location>
</feature>
<keyword evidence="4 6" id="KW-0067">ATP-binding</keyword>
<dbReference type="GO" id="GO:0016787">
    <property type="term" value="F:hydrolase activity"/>
    <property type="evidence" value="ECO:0007669"/>
    <property type="project" value="UniProtKB-KW"/>
</dbReference>
<feature type="region of interest" description="Disordered" evidence="7">
    <location>
        <begin position="115"/>
        <end position="238"/>
    </location>
</feature>
<evidence type="ECO:0000256" key="4">
    <source>
        <dbReference type="ARBA" id="ARBA00022840"/>
    </source>
</evidence>
<feature type="domain" description="Helicase ATP-binding" evidence="8">
    <location>
        <begin position="283"/>
        <end position="504"/>
    </location>
</feature>
<comment type="function">
    <text evidence="6">RNA helicase.</text>
</comment>
<feature type="compositionally biased region" description="Basic residues" evidence="7">
    <location>
        <begin position="188"/>
        <end position="200"/>
    </location>
</feature>
<evidence type="ECO:0000313" key="10">
    <source>
        <dbReference type="EMBL" id="KAL3775283.1"/>
    </source>
</evidence>
<feature type="compositionally biased region" description="Basic and acidic residues" evidence="7">
    <location>
        <begin position="62"/>
        <end position="72"/>
    </location>
</feature>
<evidence type="ECO:0000256" key="6">
    <source>
        <dbReference type="RuleBase" id="RU365068"/>
    </source>
</evidence>
<feature type="region of interest" description="Disordered" evidence="7">
    <location>
        <begin position="546"/>
        <end position="573"/>
    </location>
</feature>
<feature type="compositionally biased region" description="Polar residues" evidence="7">
    <location>
        <begin position="620"/>
        <end position="634"/>
    </location>
</feature>
<evidence type="ECO:0000259" key="8">
    <source>
        <dbReference type="PROSITE" id="PS51192"/>
    </source>
</evidence>
<comment type="domain">
    <text evidence="6">The Q motif is unique to and characteristic of the DEAD box family of RNA helicases and controls ATP binding and hydrolysis.</text>
</comment>
<comment type="catalytic activity">
    <reaction evidence="6">
        <text>ATP + H2O = ADP + phosphate + H(+)</text>
        <dbReference type="Rhea" id="RHEA:13065"/>
        <dbReference type="ChEBI" id="CHEBI:15377"/>
        <dbReference type="ChEBI" id="CHEBI:15378"/>
        <dbReference type="ChEBI" id="CHEBI:30616"/>
        <dbReference type="ChEBI" id="CHEBI:43474"/>
        <dbReference type="ChEBI" id="CHEBI:456216"/>
        <dbReference type="EC" id="3.6.4.13"/>
    </reaction>
</comment>
<feature type="compositionally biased region" description="Polar residues" evidence="7">
    <location>
        <begin position="123"/>
        <end position="135"/>
    </location>
</feature>
<accession>A0ABD3NIR8</accession>
<name>A0ABD3NIR8_9STRA</name>
<dbReference type="GO" id="GO:0003724">
    <property type="term" value="F:RNA helicase activity"/>
    <property type="evidence" value="ECO:0007669"/>
    <property type="project" value="UniProtKB-EC"/>
</dbReference>
<keyword evidence="3 6" id="KW-0347">Helicase</keyword>
<feature type="compositionally biased region" description="Basic residues" evidence="7">
    <location>
        <begin position="923"/>
        <end position="933"/>
    </location>
</feature>
<evidence type="ECO:0000256" key="5">
    <source>
        <dbReference type="ARBA" id="ARBA00022884"/>
    </source>
</evidence>
<dbReference type="PROSITE" id="PS51192">
    <property type="entry name" value="HELICASE_ATP_BIND_1"/>
    <property type="match status" value="1"/>
</dbReference>
<dbReference type="EMBL" id="JALLPJ020001160">
    <property type="protein sequence ID" value="KAL3775283.1"/>
    <property type="molecule type" value="Genomic_DNA"/>
</dbReference>
<evidence type="ECO:0000259" key="9">
    <source>
        <dbReference type="PROSITE" id="PS51194"/>
    </source>
</evidence>
<comment type="similarity">
    <text evidence="6">Belongs to the DEAD box helicase family.</text>
</comment>
<evidence type="ECO:0000313" key="11">
    <source>
        <dbReference type="Proteomes" id="UP001530400"/>
    </source>
</evidence>
<evidence type="ECO:0000256" key="7">
    <source>
        <dbReference type="SAM" id="MobiDB-lite"/>
    </source>
</evidence>
<keyword evidence="1 6" id="KW-0547">Nucleotide-binding</keyword>
<evidence type="ECO:0000256" key="1">
    <source>
        <dbReference type="ARBA" id="ARBA00022741"/>
    </source>
</evidence>
<reference evidence="10 11" key="1">
    <citation type="submission" date="2024-10" db="EMBL/GenBank/DDBJ databases">
        <title>Updated reference genomes for cyclostephanoid diatoms.</title>
        <authorList>
            <person name="Roberts W.R."/>
            <person name="Alverson A.J."/>
        </authorList>
    </citation>
    <scope>NUCLEOTIDE SEQUENCE [LARGE SCALE GENOMIC DNA]</scope>
    <source>
        <strain evidence="10 11">AJA010-31</strain>
    </source>
</reference>
<dbReference type="InterPro" id="IPR014001">
    <property type="entry name" value="Helicase_ATP-bd"/>
</dbReference>
<dbReference type="InterPro" id="IPR000629">
    <property type="entry name" value="RNA-helicase_DEAD-box_CS"/>
</dbReference>
<feature type="compositionally biased region" description="Basic and acidic residues" evidence="7">
    <location>
        <begin position="227"/>
        <end position="238"/>
    </location>
</feature>
<gene>
    <name evidence="10" type="ORF">ACHAWO_013089</name>
</gene>
<dbReference type="AlphaFoldDB" id="A0ABD3NIR8"/>
<feature type="compositionally biased region" description="Basic and acidic residues" evidence="7">
    <location>
        <begin position="201"/>
        <end position="220"/>
    </location>
</feature>
<feature type="compositionally biased region" description="Basic and acidic residues" evidence="7">
    <location>
        <begin position="21"/>
        <end position="35"/>
    </location>
</feature>
<dbReference type="PROSITE" id="PS00039">
    <property type="entry name" value="DEAD_ATP_HELICASE"/>
    <property type="match status" value="1"/>
</dbReference>
<organism evidence="10 11">
    <name type="scientific">Cyclotella atomus</name>
    <dbReference type="NCBI Taxonomy" id="382360"/>
    <lineage>
        <taxon>Eukaryota</taxon>
        <taxon>Sar</taxon>
        <taxon>Stramenopiles</taxon>
        <taxon>Ochrophyta</taxon>
        <taxon>Bacillariophyta</taxon>
        <taxon>Coscinodiscophyceae</taxon>
        <taxon>Thalassiosirophycidae</taxon>
        <taxon>Stephanodiscales</taxon>
        <taxon>Stephanodiscaceae</taxon>
        <taxon>Cyclotella</taxon>
    </lineage>
</organism>
<dbReference type="SMART" id="SM00487">
    <property type="entry name" value="DEXDc"/>
    <property type="match status" value="1"/>
</dbReference>
<feature type="region of interest" description="Disordered" evidence="7">
    <location>
        <begin position="916"/>
        <end position="940"/>
    </location>
</feature>
<evidence type="ECO:0000256" key="3">
    <source>
        <dbReference type="ARBA" id="ARBA00022806"/>
    </source>
</evidence>
<dbReference type="CDD" id="cd18787">
    <property type="entry name" value="SF2_C_DEAD"/>
    <property type="match status" value="1"/>
</dbReference>
<dbReference type="Gene3D" id="3.40.50.300">
    <property type="entry name" value="P-loop containing nucleotide triphosphate hydrolases"/>
    <property type="match status" value="2"/>
</dbReference>
<feature type="region of interest" description="Disordered" evidence="7">
    <location>
        <begin position="1"/>
        <end position="75"/>
    </location>
</feature>
<keyword evidence="2 6" id="KW-0378">Hydrolase</keyword>
<dbReference type="GO" id="GO:0003723">
    <property type="term" value="F:RNA binding"/>
    <property type="evidence" value="ECO:0007669"/>
    <property type="project" value="UniProtKB-UniRule"/>
</dbReference>
<dbReference type="InterPro" id="IPR001650">
    <property type="entry name" value="Helicase_C-like"/>
</dbReference>
<dbReference type="InterPro" id="IPR027417">
    <property type="entry name" value="P-loop_NTPase"/>
</dbReference>
<keyword evidence="11" id="KW-1185">Reference proteome</keyword>
<keyword evidence="5 6" id="KW-0694">RNA-binding</keyword>
<sequence>MAKSKRKTNKAGWSAIPGEKLTVDIDPKKAQHPDDDTNDISKWTSPHYNLEDDDNNSAASKDLYDPDPKADGNRFNVEDGAVDFGMFYSLEVISGDSYRLEKSGDEKNGFVTKVVMTDKDNQTKSTEVQVDTSTKVKAKTSKEKQPKQKKADEDISKNSAKDASKRFEAPMKQSEADVPIDVSTGKPLNKRQRQQLKRKARLDAENANKKTKLESEHKADSSSTKQVSKDPQHKSDKEIPAPTQAQLISLQTAWTTPLHTTLLSSLHTMNYTYPTPIQSATLSAAILGRRDIVGAAPTGSGKTLSYGLPILQWLLENADKGGTSDDNAVEKVKRLPLQALILVPTRELAIQVTNELTRVSSNQVGIGTIVGGFAEVKQRRVLERKRPPVLVCTPGRLWELMSSNEYSHLNNLAQLRFVVVDEADRMIKQGSFPQLKQIFEVINQANPPPFNDDQDEESDDDDDDDRLQSLKGVRGEAKVVMLDDSILAAIERERNGGGSVKPKPIEMSDDDYLEQMNEEDISEDDSSSEEEGVHRQTFVYSATLTLPPSSHHNIKKSASIGKAKNKKGKKGNPTTVDGAIAEILEFAGARGELKIVDLSNLMPEGQHQQTKKTKAAAESDVTSKQSSAQTSSIATRLPPGLSLGEVRCAQRHKDGHLYAYLVTTQQGASGPCLVFCNSIAAVRRVGETLKLLGLPVKMLHAQMAQKSRMSALESLQTPKCRSVVVSSDVAARGLDIPSVATVIHYDVARSIDTFIHRSGRTARGVGDKAVGVSISLVAPAEEKEHRKICEAVKGSGQGNLETTDIDARLLSEAQARVALANKIVTCNDAQSQAIKKNKWLNDTAHEAGLDVDEDMLESSMLDGDQRDRARFLESKRAKVKLRLLLQTPMRTQRFGKYLSQPGLQDAIKTEAEVKPFVVNSKTSRGKKAKKKGQGKVSSKN</sequence>
<feature type="domain" description="Helicase C-terminal" evidence="9">
    <location>
        <begin position="656"/>
        <end position="808"/>
    </location>
</feature>
<dbReference type="SUPFAM" id="SSF52540">
    <property type="entry name" value="P-loop containing nucleoside triphosphate hydrolases"/>
    <property type="match status" value="1"/>
</dbReference>
<dbReference type="Proteomes" id="UP001530400">
    <property type="component" value="Unassembled WGS sequence"/>
</dbReference>
<feature type="compositionally biased region" description="Basic and acidic residues" evidence="7">
    <location>
        <begin position="140"/>
        <end position="169"/>
    </location>
</feature>
<comment type="caution">
    <text evidence="10">The sequence shown here is derived from an EMBL/GenBank/DDBJ whole genome shotgun (WGS) entry which is preliminary data.</text>
</comment>
<dbReference type="GO" id="GO:0005524">
    <property type="term" value="F:ATP binding"/>
    <property type="evidence" value="ECO:0007669"/>
    <property type="project" value="UniProtKB-UniRule"/>
</dbReference>
<dbReference type="PANTHER" id="PTHR24031">
    <property type="entry name" value="RNA HELICASE"/>
    <property type="match status" value="1"/>
</dbReference>
<evidence type="ECO:0000256" key="2">
    <source>
        <dbReference type="ARBA" id="ARBA00022801"/>
    </source>
</evidence>
<dbReference type="PROSITE" id="PS51194">
    <property type="entry name" value="HELICASE_CTER"/>
    <property type="match status" value="1"/>
</dbReference>
<feature type="compositionally biased region" description="Acidic residues" evidence="7">
    <location>
        <begin position="452"/>
        <end position="465"/>
    </location>
</feature>
<proteinExistence type="inferred from homology"/>